<dbReference type="GO" id="GO:0005524">
    <property type="term" value="F:ATP binding"/>
    <property type="evidence" value="ECO:0007669"/>
    <property type="project" value="UniProtKB-KW"/>
</dbReference>
<evidence type="ECO:0000256" key="5">
    <source>
        <dbReference type="ARBA" id="ARBA00022840"/>
    </source>
</evidence>
<dbReference type="InterPro" id="IPR003661">
    <property type="entry name" value="HisK_dim/P_dom"/>
</dbReference>
<dbReference type="Gene3D" id="1.10.287.130">
    <property type="match status" value="1"/>
</dbReference>
<evidence type="ECO:0000259" key="7">
    <source>
        <dbReference type="PROSITE" id="PS50109"/>
    </source>
</evidence>
<evidence type="ECO:0000256" key="4">
    <source>
        <dbReference type="ARBA" id="ARBA00022777"/>
    </source>
</evidence>
<keyword evidence="2" id="KW-0808">Transferase</keyword>
<organism evidence="8 9">
    <name type="scientific">Nitrosopumilus adriaticus</name>
    <dbReference type="NCBI Taxonomy" id="1580092"/>
    <lineage>
        <taxon>Archaea</taxon>
        <taxon>Nitrososphaerota</taxon>
        <taxon>Nitrososphaeria</taxon>
        <taxon>Nitrosopumilales</taxon>
        <taxon>Nitrosopumilaceae</taxon>
        <taxon>Nitrosopumilus</taxon>
    </lineage>
</organism>
<keyword evidence="5" id="KW-0067">ATP-binding</keyword>
<evidence type="ECO:0000256" key="6">
    <source>
        <dbReference type="ARBA" id="ARBA00023012"/>
    </source>
</evidence>
<evidence type="ECO:0000256" key="3">
    <source>
        <dbReference type="ARBA" id="ARBA00022741"/>
    </source>
</evidence>
<dbReference type="HOGENOM" id="CLU_000445_89_1_2"/>
<keyword evidence="3" id="KW-0547">Nucleotide-binding</keyword>
<dbReference type="KEGG" id="nin:NADRNF5_1608"/>
<dbReference type="GO" id="GO:0000155">
    <property type="term" value="F:phosphorelay sensor kinase activity"/>
    <property type="evidence" value="ECO:0007669"/>
    <property type="project" value="InterPro"/>
</dbReference>
<dbReference type="CDD" id="cd00075">
    <property type="entry name" value="HATPase"/>
    <property type="match status" value="1"/>
</dbReference>
<dbReference type="PANTHER" id="PTHR43065">
    <property type="entry name" value="SENSOR HISTIDINE KINASE"/>
    <property type="match status" value="1"/>
</dbReference>
<keyword evidence="4" id="KW-0418">Kinase</keyword>
<feature type="domain" description="Histidine kinase" evidence="7">
    <location>
        <begin position="103"/>
        <end position="300"/>
    </location>
</feature>
<accession>A0A0D5C3B6</accession>
<evidence type="ECO:0000313" key="9">
    <source>
        <dbReference type="Proteomes" id="UP000032408"/>
    </source>
</evidence>
<dbReference type="InterPro" id="IPR036890">
    <property type="entry name" value="HATPase_C_sf"/>
</dbReference>
<dbReference type="GeneID" id="24820779"/>
<keyword evidence="9" id="KW-1185">Reference proteome</keyword>
<dbReference type="Proteomes" id="UP000032408">
    <property type="component" value="Chromosome"/>
</dbReference>
<evidence type="ECO:0000313" key="8">
    <source>
        <dbReference type="EMBL" id="AJW71289.1"/>
    </source>
</evidence>
<evidence type="ECO:0000256" key="1">
    <source>
        <dbReference type="ARBA" id="ARBA00022553"/>
    </source>
</evidence>
<dbReference type="EMBL" id="CP011070">
    <property type="protein sequence ID" value="AJW71289.1"/>
    <property type="molecule type" value="Genomic_DNA"/>
</dbReference>
<dbReference type="STRING" id="1580092.NADRNF5_1608"/>
<sequence length="300" mass="33473">MKNSPSSNTSSLTGNQEIDLLLTNLSNTFNNSEELENLKHLFASEIKNHLQVKLMNKKLFNMYSSKLDEIEQLNSNLSVEIEKKVKELIIAEKFSNIGKLTSVLAHDIRNPLAVLQAIVTNLEMKDKDDKKYASEVKRLYATIDRINEQITDTLNYLKDTELVLNTISLQTCINEAISIVKIPEEIRVKVSQNDETINGDFHKLEMVFSNLIKNSIDSIGDKSGEISIDISNDETDISVIIYDSGPALSDLNKIFEPLFTTKTTGTGLGLPSCKSIIELHGGTITASNDPKKFIITLPQI</sequence>
<gene>
    <name evidence="8" type="ORF">NADRNF5_1608</name>
</gene>
<dbReference type="InterPro" id="IPR004358">
    <property type="entry name" value="Sig_transdc_His_kin-like_C"/>
</dbReference>
<evidence type="ECO:0000256" key="2">
    <source>
        <dbReference type="ARBA" id="ARBA00022679"/>
    </source>
</evidence>
<proteinExistence type="predicted"/>
<name>A0A0D5C3B6_9ARCH</name>
<dbReference type="PANTHER" id="PTHR43065:SF10">
    <property type="entry name" value="PEROXIDE STRESS-ACTIVATED HISTIDINE KINASE MAK3"/>
    <property type="match status" value="1"/>
</dbReference>
<dbReference type="Gene3D" id="3.30.565.10">
    <property type="entry name" value="Histidine kinase-like ATPase, C-terminal domain"/>
    <property type="match status" value="1"/>
</dbReference>
<dbReference type="SMART" id="SM00388">
    <property type="entry name" value="HisKA"/>
    <property type="match status" value="1"/>
</dbReference>
<dbReference type="SUPFAM" id="SSF47384">
    <property type="entry name" value="Homodimeric domain of signal transducing histidine kinase"/>
    <property type="match status" value="1"/>
</dbReference>
<protein>
    <submittedName>
        <fullName evidence="8">Sensor protein</fullName>
    </submittedName>
</protein>
<dbReference type="PROSITE" id="PS50109">
    <property type="entry name" value="HIS_KIN"/>
    <property type="match status" value="1"/>
</dbReference>
<dbReference type="InterPro" id="IPR036097">
    <property type="entry name" value="HisK_dim/P_sf"/>
</dbReference>
<dbReference type="OrthoDB" id="8127at2157"/>
<dbReference type="SUPFAM" id="SSF55874">
    <property type="entry name" value="ATPase domain of HSP90 chaperone/DNA topoisomerase II/histidine kinase"/>
    <property type="match status" value="1"/>
</dbReference>
<reference evidence="8 9" key="2">
    <citation type="journal article" date="2016" name="ISME J.">
        <title>Physiological and genomic characterization of two novel marine thaumarchaeal strains indicates niche differentiation.</title>
        <authorList>
            <person name="Bayer B."/>
            <person name="Vojvoda J."/>
            <person name="Offre P."/>
            <person name="Alves R.J."/>
            <person name="Elisabeth N.H."/>
            <person name="Garcia J.A."/>
            <person name="Volland J.M."/>
            <person name="Srivastava A."/>
            <person name="Schleper C."/>
            <person name="Herndl G.J."/>
        </authorList>
    </citation>
    <scope>NUCLEOTIDE SEQUENCE [LARGE SCALE GENOMIC DNA]</scope>
    <source>
        <strain evidence="8 9">NF5</strain>
    </source>
</reference>
<dbReference type="InterPro" id="IPR005467">
    <property type="entry name" value="His_kinase_dom"/>
</dbReference>
<dbReference type="Pfam" id="PF02518">
    <property type="entry name" value="HATPase_c"/>
    <property type="match status" value="1"/>
</dbReference>
<dbReference type="SMART" id="SM00387">
    <property type="entry name" value="HATPase_c"/>
    <property type="match status" value="1"/>
</dbReference>
<dbReference type="PRINTS" id="PR00344">
    <property type="entry name" value="BCTRLSENSOR"/>
</dbReference>
<reference evidence="9" key="1">
    <citation type="submission" date="2015-03" db="EMBL/GenBank/DDBJ databases">
        <title>Characterization of two novel Thaumarchaeota isolated from the Northern Adriatic Sea.</title>
        <authorList>
            <person name="Bayer B."/>
            <person name="Vojvoda J."/>
            <person name="Offre P."/>
            <person name="Srivastava A."/>
            <person name="Elisabeth N."/>
            <person name="Garcia J.A.L."/>
            <person name="Schleper C."/>
            <person name="Herndl G.J."/>
        </authorList>
    </citation>
    <scope>NUCLEOTIDE SEQUENCE [LARGE SCALE GENOMIC DNA]</scope>
    <source>
        <strain evidence="9">NF5</strain>
    </source>
</reference>
<dbReference type="Pfam" id="PF00512">
    <property type="entry name" value="HisKA"/>
    <property type="match status" value="1"/>
</dbReference>
<dbReference type="InterPro" id="IPR003594">
    <property type="entry name" value="HATPase_dom"/>
</dbReference>
<dbReference type="CDD" id="cd00082">
    <property type="entry name" value="HisKA"/>
    <property type="match status" value="1"/>
</dbReference>
<dbReference type="AlphaFoldDB" id="A0A0D5C3B6"/>
<dbReference type="RefSeq" id="WP_052661902.1">
    <property type="nucleotide sequence ID" value="NZ_CP011070.1"/>
</dbReference>
<keyword evidence="1" id="KW-0597">Phosphoprotein</keyword>
<keyword evidence="6" id="KW-0902">Two-component regulatory system</keyword>